<feature type="compositionally biased region" description="Basic and acidic residues" evidence="8">
    <location>
        <begin position="317"/>
        <end position="331"/>
    </location>
</feature>
<dbReference type="Pfam" id="PF10234">
    <property type="entry name" value="Cluap1"/>
    <property type="match status" value="1"/>
</dbReference>
<evidence type="ECO:0000256" key="7">
    <source>
        <dbReference type="SAM" id="Coils"/>
    </source>
</evidence>
<dbReference type="PANTHER" id="PTHR21547">
    <property type="entry name" value="CLUSTERIN ASSOCIATED PROTEIN 1"/>
    <property type="match status" value="1"/>
</dbReference>
<comment type="caution">
    <text evidence="9">The sequence shown here is derived from an EMBL/GenBank/DDBJ whole genome shotgun (WGS) entry which is preliminary data.</text>
</comment>
<proteinExistence type="inferred from homology"/>
<evidence type="ECO:0000313" key="9">
    <source>
        <dbReference type="EMBL" id="KAK2710962.1"/>
    </source>
</evidence>
<organism evidence="9 10">
    <name type="scientific">Artemia franciscana</name>
    <name type="common">Brine shrimp</name>
    <name type="synonym">Artemia sanfranciscana</name>
    <dbReference type="NCBI Taxonomy" id="6661"/>
    <lineage>
        <taxon>Eukaryota</taxon>
        <taxon>Metazoa</taxon>
        <taxon>Ecdysozoa</taxon>
        <taxon>Arthropoda</taxon>
        <taxon>Crustacea</taxon>
        <taxon>Branchiopoda</taxon>
        <taxon>Anostraca</taxon>
        <taxon>Artemiidae</taxon>
        <taxon>Artemia</taxon>
    </lineage>
</organism>
<accession>A0AA88HUD3</accession>
<evidence type="ECO:0000256" key="8">
    <source>
        <dbReference type="SAM" id="MobiDB-lite"/>
    </source>
</evidence>
<comment type="subcellular location">
    <subcellularLocation>
        <location evidence="1">Cell projection</location>
        <location evidence="1">Cilium</location>
    </subcellularLocation>
</comment>
<dbReference type="GO" id="GO:0005929">
    <property type="term" value="C:cilium"/>
    <property type="evidence" value="ECO:0007669"/>
    <property type="project" value="UniProtKB-SubCell"/>
</dbReference>
<gene>
    <name evidence="9" type="ORF">QYM36_012208</name>
</gene>
<feature type="region of interest" description="Disordered" evidence="8">
    <location>
        <begin position="317"/>
        <end position="404"/>
    </location>
</feature>
<feature type="coiled-coil region" evidence="7">
    <location>
        <begin position="185"/>
        <end position="304"/>
    </location>
</feature>
<protein>
    <recommendedName>
        <fullName evidence="11">Clusterin-associated protein 1</fullName>
    </recommendedName>
</protein>
<name>A0AA88HUD3_ARTSF</name>
<keyword evidence="10" id="KW-1185">Reference proteome</keyword>
<dbReference type="GO" id="GO:0060271">
    <property type="term" value="P:cilium assembly"/>
    <property type="evidence" value="ECO:0007669"/>
    <property type="project" value="TreeGrafter"/>
</dbReference>
<reference evidence="9" key="1">
    <citation type="submission" date="2023-07" db="EMBL/GenBank/DDBJ databases">
        <title>Chromosome-level genome assembly of Artemia franciscana.</title>
        <authorList>
            <person name="Jo E."/>
        </authorList>
    </citation>
    <scope>NUCLEOTIDE SEQUENCE</scope>
    <source>
        <tissue evidence="9">Whole body</tissue>
    </source>
</reference>
<sequence length="404" mass="46887">MSVEPKSNLQSSQGFLQDLKKLGYQRNLSEESYCNFNQPLTQDILLWLASQFPRDDKFDFIVKNTYKDIENIQETEKIELFGTTCRFLSEQTKEKIDPVGVFKADISAVRELSKVTRYLLKSMDISTLQEEHADFHFDGAAEMRSLITDITGKSVEIFTLLDSERDLQEECLKALNRPLNVQLVENLIKTEIETAKEEMETVENERNNVSETEKILDASIERKTSELQRIQQRLAAVRKIRPAYMDDLERIEAELRECQEQYVSKFRSLLFFKNQMEERERNEKEIMNERLNIARRLADRFNEQEYLELADKFDNEEKAERDENLESEKFSNGRNSKAPYTIGSMTGEGINDSDSLDVDSDLSIDENDLSSDDTSDMASELERQIKKGPPSIRPKSGKLPEDDF</sequence>
<evidence type="ECO:0000256" key="6">
    <source>
        <dbReference type="ARBA" id="ARBA00023273"/>
    </source>
</evidence>
<dbReference type="InterPro" id="IPR019366">
    <property type="entry name" value="Clusterin-associated_protein-1"/>
</dbReference>
<evidence type="ECO:0000313" key="10">
    <source>
        <dbReference type="Proteomes" id="UP001187531"/>
    </source>
</evidence>
<dbReference type="PANTHER" id="PTHR21547:SF0">
    <property type="entry name" value="CLUSTERIN-ASSOCIATED PROTEIN 1"/>
    <property type="match status" value="1"/>
</dbReference>
<keyword evidence="6" id="KW-0966">Cell projection</keyword>
<evidence type="ECO:0000256" key="3">
    <source>
        <dbReference type="ARBA" id="ARBA00022794"/>
    </source>
</evidence>
<keyword evidence="4 7" id="KW-0175">Coiled coil</keyword>
<keyword evidence="3" id="KW-0970">Cilium biogenesis/degradation</keyword>
<dbReference type="Proteomes" id="UP001187531">
    <property type="component" value="Unassembled WGS sequence"/>
</dbReference>
<dbReference type="AlphaFoldDB" id="A0AA88HUD3"/>
<evidence type="ECO:0000256" key="2">
    <source>
        <dbReference type="ARBA" id="ARBA00008340"/>
    </source>
</evidence>
<feature type="compositionally biased region" description="Acidic residues" evidence="8">
    <location>
        <begin position="354"/>
        <end position="375"/>
    </location>
</feature>
<evidence type="ECO:0008006" key="11">
    <source>
        <dbReference type="Google" id="ProtNLM"/>
    </source>
</evidence>
<dbReference type="GO" id="GO:0005815">
    <property type="term" value="C:microtubule organizing center"/>
    <property type="evidence" value="ECO:0007669"/>
    <property type="project" value="TreeGrafter"/>
</dbReference>
<evidence type="ECO:0000256" key="1">
    <source>
        <dbReference type="ARBA" id="ARBA00004138"/>
    </source>
</evidence>
<evidence type="ECO:0000256" key="4">
    <source>
        <dbReference type="ARBA" id="ARBA00023054"/>
    </source>
</evidence>
<comment type="similarity">
    <text evidence="2">Belongs to the CLUAP1 family.</text>
</comment>
<dbReference type="GO" id="GO:0030992">
    <property type="term" value="C:intraciliary transport particle B"/>
    <property type="evidence" value="ECO:0007669"/>
    <property type="project" value="TreeGrafter"/>
</dbReference>
<dbReference type="EMBL" id="JAVRJZ010000016">
    <property type="protein sequence ID" value="KAK2710962.1"/>
    <property type="molecule type" value="Genomic_DNA"/>
</dbReference>
<evidence type="ECO:0000256" key="5">
    <source>
        <dbReference type="ARBA" id="ARBA00023069"/>
    </source>
</evidence>
<keyword evidence="5" id="KW-0969">Cilium</keyword>